<reference evidence="4 5" key="1">
    <citation type="submission" date="2019-09" db="EMBL/GenBank/DDBJ databases">
        <title>Nocardioides panacisoli sp. nov., isolated from the soil of a ginseng field.</title>
        <authorList>
            <person name="Cho C."/>
        </authorList>
    </citation>
    <scope>NUCLEOTIDE SEQUENCE [LARGE SCALE GENOMIC DNA]</scope>
    <source>
        <strain evidence="4 5">BN130099</strain>
    </source>
</reference>
<organism evidence="4 5">
    <name type="scientific">Nocardioides humilatus</name>
    <dbReference type="NCBI Taxonomy" id="2607660"/>
    <lineage>
        <taxon>Bacteria</taxon>
        <taxon>Bacillati</taxon>
        <taxon>Actinomycetota</taxon>
        <taxon>Actinomycetes</taxon>
        <taxon>Propionibacteriales</taxon>
        <taxon>Nocardioidaceae</taxon>
        <taxon>Nocardioides</taxon>
    </lineage>
</organism>
<sequence length="409" mass="41967">MMRSLIALALVTPGLLVTAPEAGAAVPTCAGHRVTIDLNDAHHPNPHRPQSDVVLGTNLQDKIRTGAGNDIVCGGRSHDNIDLGPGDDVGLGEGGGATLNGGPGDDRLVGDPNNYSSAADFRDAPRGVHVDLRIKGPQDTGWGRDTIIDVANVFGSAHDDELRTRVLSGPSDSWHRHALLSGGAGDDVLVGSRAGNRFLGGAGDDVMRGLGGSDRFDQYLLDDENLGADTVYGGPGGDILEAATPGDHYEGGDGDDHLTVAQCLPTCEAGLTELYGGAGDDRFSLDQGDELVDGGDGVDGIDDNFYPASEGGLLTVDLAILGPQDTGIGGIDDISDVEDLVGGFWVDNHLFGNDAANRLTAYDGDDVLEGRGGDDSLFGGSGDDILDGGDGTDTCDGALGTNQLIDCEL</sequence>
<proteinExistence type="predicted"/>
<dbReference type="InterPro" id="IPR011049">
    <property type="entry name" value="Serralysin-like_metalloprot_C"/>
</dbReference>
<evidence type="ECO:0008006" key="6">
    <source>
        <dbReference type="Google" id="ProtNLM"/>
    </source>
</evidence>
<dbReference type="InterPro" id="IPR018511">
    <property type="entry name" value="Hemolysin-typ_Ca-bd_CS"/>
</dbReference>
<reference evidence="4 5" key="2">
    <citation type="submission" date="2019-09" db="EMBL/GenBank/DDBJ databases">
        <authorList>
            <person name="Jin C."/>
        </authorList>
    </citation>
    <scope>NUCLEOTIDE SEQUENCE [LARGE SCALE GENOMIC DNA]</scope>
    <source>
        <strain evidence="4 5">BN130099</strain>
    </source>
</reference>
<dbReference type="InterPro" id="IPR050557">
    <property type="entry name" value="RTX_toxin/Mannuronan_C5-epim"/>
</dbReference>
<keyword evidence="3" id="KW-0732">Signal</keyword>
<dbReference type="PANTHER" id="PTHR38340">
    <property type="entry name" value="S-LAYER PROTEIN"/>
    <property type="match status" value="1"/>
</dbReference>
<dbReference type="AlphaFoldDB" id="A0A5B1LGD2"/>
<evidence type="ECO:0000256" key="2">
    <source>
        <dbReference type="ARBA" id="ARBA00022525"/>
    </source>
</evidence>
<evidence type="ECO:0000256" key="3">
    <source>
        <dbReference type="SAM" id="SignalP"/>
    </source>
</evidence>
<dbReference type="Gene3D" id="2.150.10.10">
    <property type="entry name" value="Serralysin-like metalloprotease, C-terminal"/>
    <property type="match status" value="4"/>
</dbReference>
<evidence type="ECO:0000313" key="4">
    <source>
        <dbReference type="EMBL" id="KAA1419228.1"/>
    </source>
</evidence>
<dbReference type="InterPro" id="IPR001343">
    <property type="entry name" value="Hemolysn_Ca-bd"/>
</dbReference>
<dbReference type="EMBL" id="VUJV01000003">
    <property type="protein sequence ID" value="KAA1419228.1"/>
    <property type="molecule type" value="Genomic_DNA"/>
</dbReference>
<dbReference type="Pfam" id="PF00353">
    <property type="entry name" value="HemolysinCabind"/>
    <property type="match status" value="6"/>
</dbReference>
<dbReference type="Proteomes" id="UP000325003">
    <property type="component" value="Unassembled WGS sequence"/>
</dbReference>
<gene>
    <name evidence="4" type="ORF">F0U44_12320</name>
</gene>
<evidence type="ECO:0000313" key="5">
    <source>
        <dbReference type="Proteomes" id="UP000325003"/>
    </source>
</evidence>
<dbReference type="PROSITE" id="PS00330">
    <property type="entry name" value="HEMOLYSIN_CALCIUM"/>
    <property type="match status" value="2"/>
</dbReference>
<dbReference type="PANTHER" id="PTHR38340:SF1">
    <property type="entry name" value="S-LAYER PROTEIN"/>
    <property type="match status" value="1"/>
</dbReference>
<feature type="signal peptide" evidence="3">
    <location>
        <begin position="1"/>
        <end position="24"/>
    </location>
</feature>
<dbReference type="RefSeq" id="WP_149728563.1">
    <property type="nucleotide sequence ID" value="NZ_VUJV01000003.1"/>
</dbReference>
<dbReference type="PRINTS" id="PR00313">
    <property type="entry name" value="CABNDNGRPT"/>
</dbReference>
<comment type="caution">
    <text evidence="4">The sequence shown here is derived from an EMBL/GenBank/DDBJ whole genome shotgun (WGS) entry which is preliminary data.</text>
</comment>
<comment type="subcellular location">
    <subcellularLocation>
        <location evidence="1">Secreted</location>
    </subcellularLocation>
</comment>
<dbReference type="GO" id="GO:0005576">
    <property type="term" value="C:extracellular region"/>
    <property type="evidence" value="ECO:0007669"/>
    <property type="project" value="UniProtKB-SubCell"/>
</dbReference>
<keyword evidence="5" id="KW-1185">Reference proteome</keyword>
<protein>
    <recommendedName>
        <fullName evidence="6">Calcium-binding protein</fullName>
    </recommendedName>
</protein>
<dbReference type="SUPFAM" id="SSF51120">
    <property type="entry name" value="beta-Roll"/>
    <property type="match status" value="3"/>
</dbReference>
<name>A0A5B1LGD2_9ACTN</name>
<dbReference type="GO" id="GO:0005509">
    <property type="term" value="F:calcium ion binding"/>
    <property type="evidence" value="ECO:0007669"/>
    <property type="project" value="InterPro"/>
</dbReference>
<evidence type="ECO:0000256" key="1">
    <source>
        <dbReference type="ARBA" id="ARBA00004613"/>
    </source>
</evidence>
<keyword evidence="2" id="KW-0964">Secreted</keyword>
<feature type="chain" id="PRO_5023060092" description="Calcium-binding protein" evidence="3">
    <location>
        <begin position="25"/>
        <end position="409"/>
    </location>
</feature>
<accession>A0A5B1LGD2</accession>